<evidence type="ECO:0000256" key="4">
    <source>
        <dbReference type="ARBA" id="ARBA00022692"/>
    </source>
</evidence>
<evidence type="ECO:0000313" key="9">
    <source>
        <dbReference type="EMBL" id="PBJ93256.1"/>
    </source>
</evidence>
<evidence type="ECO:0000256" key="7">
    <source>
        <dbReference type="ARBA" id="ARBA00023136"/>
    </source>
</evidence>
<evidence type="ECO:0000256" key="8">
    <source>
        <dbReference type="ARBA" id="ARBA00034708"/>
    </source>
</evidence>
<sequence>MIVHPTPDVLRVLFTLKGSIVKRIALRCLTITLLAALIVLVERHFPAFFYPVSATPFTLLGLSLSIFMSFRNNACYDRWWEGRKAWGKLIIETRSFVRESLVITDETLRAELLRSLCGFAHALNARLRSEDELAAARPWLARPDAISPHNVCDAILREIGGHCSRLATQQQISDWRYSLLEQRLVGLTEVQATCERIKGTPLPFPYTLLLHRTIYIFCLLLPFALAEPLGWLAPLFTTIVGYTFFGLDAIGNELEDPFGRDENDLPTDAMVRTVERDVLAGLGEQQLPPALLPVDHVLS</sequence>
<dbReference type="AlphaFoldDB" id="A0A099N2Q7"/>
<dbReference type="KEGG" id="ppj:RK21_00528"/>
<evidence type="ECO:0000256" key="6">
    <source>
        <dbReference type="ARBA" id="ARBA00023065"/>
    </source>
</evidence>
<dbReference type="EMBL" id="NTME01000032">
    <property type="protein sequence ID" value="PBJ93256.1"/>
    <property type="molecule type" value="Genomic_DNA"/>
</dbReference>
<name>A0A099N2Q7_PSEDL</name>
<dbReference type="GO" id="GO:0005254">
    <property type="term" value="F:chloride channel activity"/>
    <property type="evidence" value="ECO:0007669"/>
    <property type="project" value="InterPro"/>
</dbReference>
<dbReference type="Pfam" id="PF25539">
    <property type="entry name" value="Bestrophin_2"/>
    <property type="match status" value="1"/>
</dbReference>
<accession>A0A099N2Q7</accession>
<evidence type="ECO:0000256" key="5">
    <source>
        <dbReference type="ARBA" id="ARBA00022989"/>
    </source>
</evidence>
<dbReference type="RefSeq" id="WP_013973775.1">
    <property type="nucleotide sequence ID" value="NZ_CP010359.1"/>
</dbReference>
<protein>
    <submittedName>
        <fullName evidence="9">Bestrophin</fullName>
    </submittedName>
</protein>
<dbReference type="PANTHER" id="PTHR33281">
    <property type="entry name" value="UPF0187 PROTEIN YNEE"/>
    <property type="match status" value="1"/>
</dbReference>
<dbReference type="PANTHER" id="PTHR33281:SF19">
    <property type="entry name" value="VOLTAGE-DEPENDENT ANION CHANNEL-FORMING PROTEIN YNEE"/>
    <property type="match status" value="1"/>
</dbReference>
<keyword evidence="2" id="KW-0813">Transport</keyword>
<gene>
    <name evidence="9" type="ORF">CMV24_23295</name>
</gene>
<evidence type="ECO:0000313" key="10">
    <source>
        <dbReference type="Proteomes" id="UP000218102"/>
    </source>
</evidence>
<dbReference type="GO" id="GO:0005886">
    <property type="term" value="C:plasma membrane"/>
    <property type="evidence" value="ECO:0007669"/>
    <property type="project" value="UniProtKB-SubCell"/>
</dbReference>
<comment type="subcellular location">
    <subcellularLocation>
        <location evidence="1">Cell membrane</location>
        <topology evidence="1">Multi-pass membrane protein</topology>
    </subcellularLocation>
</comment>
<keyword evidence="7" id="KW-0472">Membrane</keyword>
<reference evidence="9 10" key="1">
    <citation type="submission" date="2017-09" db="EMBL/GenBank/DDBJ databases">
        <authorList>
            <person name="Ehlers B."/>
            <person name="Leendertz F.H."/>
        </authorList>
    </citation>
    <scope>NUCLEOTIDE SEQUENCE [LARGE SCALE GENOMIC DNA]</scope>
    <source>
        <strain evidence="9 10">DJ-1</strain>
    </source>
</reference>
<keyword evidence="3" id="KW-1003">Cell membrane</keyword>
<evidence type="ECO:0000256" key="3">
    <source>
        <dbReference type="ARBA" id="ARBA00022475"/>
    </source>
</evidence>
<keyword evidence="6" id="KW-0406">Ion transport</keyword>
<evidence type="ECO:0000256" key="2">
    <source>
        <dbReference type="ARBA" id="ARBA00022448"/>
    </source>
</evidence>
<comment type="caution">
    <text evidence="9">The sequence shown here is derived from an EMBL/GenBank/DDBJ whole genome shotgun (WGS) entry which is preliminary data.</text>
</comment>
<proteinExistence type="inferred from homology"/>
<keyword evidence="4" id="KW-0812">Transmembrane</keyword>
<organism evidence="9 10">
    <name type="scientific">Pseudomonas plecoglossicida</name>
    <dbReference type="NCBI Taxonomy" id="70775"/>
    <lineage>
        <taxon>Bacteria</taxon>
        <taxon>Pseudomonadati</taxon>
        <taxon>Pseudomonadota</taxon>
        <taxon>Gammaproteobacteria</taxon>
        <taxon>Pseudomonadales</taxon>
        <taxon>Pseudomonadaceae</taxon>
        <taxon>Pseudomonas</taxon>
    </lineage>
</organism>
<evidence type="ECO:0000256" key="1">
    <source>
        <dbReference type="ARBA" id="ARBA00004651"/>
    </source>
</evidence>
<keyword evidence="5" id="KW-1133">Transmembrane helix</keyword>
<dbReference type="Proteomes" id="UP000218102">
    <property type="component" value="Unassembled WGS sequence"/>
</dbReference>
<dbReference type="InterPro" id="IPR044669">
    <property type="entry name" value="YneE/VCCN1/2-like"/>
</dbReference>
<comment type="similarity">
    <text evidence="8">Belongs to the anion channel-forming bestrophin (TC 1.A.46) family.</text>
</comment>